<feature type="region of interest" description="Disordered" evidence="3">
    <location>
        <begin position="312"/>
        <end position="367"/>
    </location>
</feature>
<dbReference type="PANTHER" id="PTHR24366">
    <property type="entry name" value="IG(IMMUNOGLOBULIN) AND LRR(LEUCINE RICH REPEAT) DOMAINS"/>
    <property type="match status" value="1"/>
</dbReference>
<keyword evidence="6" id="KW-1185">Reference proteome</keyword>
<organism evidence="5 6">
    <name type="scientific">Ladona fulva</name>
    <name type="common">Scarce chaser dragonfly</name>
    <name type="synonym">Libellula fulva</name>
    <dbReference type="NCBI Taxonomy" id="123851"/>
    <lineage>
        <taxon>Eukaryota</taxon>
        <taxon>Metazoa</taxon>
        <taxon>Ecdysozoa</taxon>
        <taxon>Arthropoda</taxon>
        <taxon>Hexapoda</taxon>
        <taxon>Insecta</taxon>
        <taxon>Pterygota</taxon>
        <taxon>Palaeoptera</taxon>
        <taxon>Odonata</taxon>
        <taxon>Epiprocta</taxon>
        <taxon>Anisoptera</taxon>
        <taxon>Libelluloidea</taxon>
        <taxon>Libellulidae</taxon>
        <taxon>Ladona</taxon>
    </lineage>
</organism>
<evidence type="ECO:0000256" key="3">
    <source>
        <dbReference type="SAM" id="MobiDB-lite"/>
    </source>
</evidence>
<dbReference type="OrthoDB" id="9229163at2759"/>
<keyword evidence="1" id="KW-0433">Leucine-rich repeat</keyword>
<proteinExistence type="predicted"/>
<keyword evidence="4" id="KW-0472">Membrane</keyword>
<dbReference type="InterPro" id="IPR001611">
    <property type="entry name" value="Leu-rich_rpt"/>
</dbReference>
<keyword evidence="2" id="KW-0677">Repeat</keyword>
<reference evidence="5" key="1">
    <citation type="submission" date="2013-04" db="EMBL/GenBank/DDBJ databases">
        <authorList>
            <person name="Qu J."/>
            <person name="Murali S.C."/>
            <person name="Bandaranaike D."/>
            <person name="Bellair M."/>
            <person name="Blankenburg K."/>
            <person name="Chao H."/>
            <person name="Dinh H."/>
            <person name="Doddapaneni H."/>
            <person name="Downs B."/>
            <person name="Dugan-Rocha S."/>
            <person name="Elkadiri S."/>
            <person name="Gnanaolivu R.D."/>
            <person name="Hernandez B."/>
            <person name="Javaid M."/>
            <person name="Jayaseelan J.C."/>
            <person name="Lee S."/>
            <person name="Li M."/>
            <person name="Ming W."/>
            <person name="Munidasa M."/>
            <person name="Muniz J."/>
            <person name="Nguyen L."/>
            <person name="Ongeri F."/>
            <person name="Osuji N."/>
            <person name="Pu L.-L."/>
            <person name="Puazo M."/>
            <person name="Qu C."/>
            <person name="Quiroz J."/>
            <person name="Raj R."/>
            <person name="Weissenberger G."/>
            <person name="Xin Y."/>
            <person name="Zou X."/>
            <person name="Han Y."/>
            <person name="Richards S."/>
            <person name="Worley K."/>
            <person name="Muzny D."/>
            <person name="Gibbs R."/>
        </authorList>
    </citation>
    <scope>NUCLEOTIDE SEQUENCE</scope>
    <source>
        <strain evidence="5">Sampled in the wild</strain>
    </source>
</reference>
<comment type="caution">
    <text evidence="5">The sequence shown here is derived from an EMBL/GenBank/DDBJ whole genome shotgun (WGS) entry which is preliminary data.</text>
</comment>
<evidence type="ECO:0000256" key="1">
    <source>
        <dbReference type="ARBA" id="ARBA00022614"/>
    </source>
</evidence>
<reference evidence="5" key="2">
    <citation type="submission" date="2017-10" db="EMBL/GenBank/DDBJ databases">
        <title>Ladona fulva Genome sequencing and assembly.</title>
        <authorList>
            <person name="Murali S."/>
            <person name="Richards S."/>
            <person name="Bandaranaike D."/>
            <person name="Bellair M."/>
            <person name="Blankenburg K."/>
            <person name="Chao H."/>
            <person name="Dinh H."/>
            <person name="Doddapaneni H."/>
            <person name="Dugan-Rocha S."/>
            <person name="Elkadiri S."/>
            <person name="Gnanaolivu R."/>
            <person name="Hernandez B."/>
            <person name="Skinner E."/>
            <person name="Javaid M."/>
            <person name="Lee S."/>
            <person name="Li M."/>
            <person name="Ming W."/>
            <person name="Munidasa M."/>
            <person name="Muniz J."/>
            <person name="Nguyen L."/>
            <person name="Hughes D."/>
            <person name="Osuji N."/>
            <person name="Pu L.-L."/>
            <person name="Puazo M."/>
            <person name="Qu C."/>
            <person name="Quiroz J."/>
            <person name="Raj R."/>
            <person name="Weissenberger G."/>
            <person name="Xin Y."/>
            <person name="Zou X."/>
            <person name="Han Y."/>
            <person name="Worley K."/>
            <person name="Muzny D."/>
            <person name="Gibbs R."/>
        </authorList>
    </citation>
    <scope>NUCLEOTIDE SEQUENCE</scope>
    <source>
        <strain evidence="5">Sampled in the wild</strain>
    </source>
</reference>
<evidence type="ECO:0000313" key="6">
    <source>
        <dbReference type="Proteomes" id="UP000792457"/>
    </source>
</evidence>
<protein>
    <submittedName>
        <fullName evidence="5">Uncharacterized protein</fullName>
    </submittedName>
</protein>
<keyword evidence="4" id="KW-0812">Transmembrane</keyword>
<dbReference type="Pfam" id="PF13855">
    <property type="entry name" value="LRR_8"/>
    <property type="match status" value="1"/>
</dbReference>
<keyword evidence="4" id="KW-1133">Transmembrane helix</keyword>
<dbReference type="PANTHER" id="PTHR24366:SF96">
    <property type="entry name" value="LEUCINE RICH REPEAT CONTAINING 53"/>
    <property type="match status" value="1"/>
</dbReference>
<evidence type="ECO:0000256" key="2">
    <source>
        <dbReference type="ARBA" id="ARBA00022737"/>
    </source>
</evidence>
<accession>A0A8K0KLR2</accession>
<gene>
    <name evidence="5" type="ORF">J437_LFUL010876</name>
</gene>
<dbReference type="EMBL" id="KZ309053">
    <property type="protein sequence ID" value="KAG8236618.1"/>
    <property type="molecule type" value="Genomic_DNA"/>
</dbReference>
<evidence type="ECO:0000256" key="4">
    <source>
        <dbReference type="SAM" id="Phobius"/>
    </source>
</evidence>
<evidence type="ECO:0000313" key="5">
    <source>
        <dbReference type="EMBL" id="KAG8236618.1"/>
    </source>
</evidence>
<name>A0A8K0KLR2_LADFU</name>
<dbReference type="Gene3D" id="3.80.10.10">
    <property type="entry name" value="Ribonuclease Inhibitor"/>
    <property type="match status" value="2"/>
</dbReference>
<dbReference type="Proteomes" id="UP000792457">
    <property type="component" value="Unassembled WGS sequence"/>
</dbReference>
<sequence length="398" mass="42141">MEPLKRLEKLLLDGNRLSVVLDGAFGGPRLTTLSLARNRLAKLAPGAFTENPVLLELDISDNRLERIEPMVLNPLSPTLTAFHISGNPFSPDYIPFILEPLLPRLQVLSIARLGLRSMPTLTGAPALRILNVSGNALSRPPLTLVSSLNSIRVLDLSSNAMRGLDTSAIRRLDNSLHRSQRSQVQPEIRLGGNPWTCDRCNAAMVRWSNNSDLVTRACDSPFGPSCPICYAPRSLAGRRMSVLDPETLPGCGEGYDGGEGPGALLEGGVAARAGLVAASAAAAGLALLLLTAGIAACACRRRHAAHYYTREDKRGPLGGEQEEDDDDGGWGAEDCLNGGDVKKGWSPQRNGKAPMSTPNHHPDGKHVSIATIDEITRDPELGAALTARAAAVAGNGGA</sequence>
<feature type="transmembrane region" description="Helical" evidence="4">
    <location>
        <begin position="275"/>
        <end position="298"/>
    </location>
</feature>
<dbReference type="AlphaFoldDB" id="A0A8K0KLR2"/>
<dbReference type="InterPro" id="IPR003591">
    <property type="entry name" value="Leu-rich_rpt_typical-subtyp"/>
</dbReference>
<dbReference type="SMART" id="SM00369">
    <property type="entry name" value="LRR_TYP"/>
    <property type="match status" value="5"/>
</dbReference>
<dbReference type="InterPro" id="IPR032675">
    <property type="entry name" value="LRR_dom_sf"/>
</dbReference>
<dbReference type="SUPFAM" id="SSF52058">
    <property type="entry name" value="L domain-like"/>
    <property type="match status" value="1"/>
</dbReference>